<dbReference type="InterPro" id="IPR033138">
    <property type="entry name" value="Cu_oxidase_CS"/>
</dbReference>
<dbReference type="Pfam" id="PF07731">
    <property type="entry name" value="Cu-oxidase_2"/>
    <property type="match status" value="1"/>
</dbReference>
<keyword evidence="2" id="KW-0479">Metal-binding</keyword>
<feature type="chain" id="PRO_5040946754" evidence="5">
    <location>
        <begin position="19"/>
        <end position="542"/>
    </location>
</feature>
<feature type="signal peptide" evidence="5">
    <location>
        <begin position="1"/>
        <end position="18"/>
    </location>
</feature>
<dbReference type="PROSITE" id="PS00080">
    <property type="entry name" value="MULTICOPPER_OXIDASE2"/>
    <property type="match status" value="1"/>
</dbReference>
<dbReference type="PANTHER" id="PTHR11709">
    <property type="entry name" value="MULTI-COPPER OXIDASE"/>
    <property type="match status" value="1"/>
</dbReference>
<dbReference type="InterPro" id="IPR001117">
    <property type="entry name" value="Cu-oxidase_2nd"/>
</dbReference>
<keyword evidence="4" id="KW-0186">Copper</keyword>
<dbReference type="PANTHER" id="PTHR11709:SF361">
    <property type="entry name" value="IRON TRANSPORT MULTICOPPER OXIDASE FET3"/>
    <property type="match status" value="1"/>
</dbReference>
<dbReference type="EMBL" id="JANBUL010000264">
    <property type="protein sequence ID" value="KAJ2777841.1"/>
    <property type="molecule type" value="Genomic_DNA"/>
</dbReference>
<evidence type="ECO:0000256" key="1">
    <source>
        <dbReference type="ARBA" id="ARBA00010609"/>
    </source>
</evidence>
<evidence type="ECO:0000256" key="2">
    <source>
        <dbReference type="ARBA" id="ARBA00022723"/>
    </source>
</evidence>
<organism evidence="9 10">
    <name type="scientific">Coemansia javaensis</name>
    <dbReference type="NCBI Taxonomy" id="2761396"/>
    <lineage>
        <taxon>Eukaryota</taxon>
        <taxon>Fungi</taxon>
        <taxon>Fungi incertae sedis</taxon>
        <taxon>Zoopagomycota</taxon>
        <taxon>Kickxellomycotina</taxon>
        <taxon>Kickxellomycetes</taxon>
        <taxon>Kickxellales</taxon>
        <taxon>Kickxellaceae</taxon>
        <taxon>Coemansia</taxon>
    </lineage>
</organism>
<dbReference type="InterPro" id="IPR045087">
    <property type="entry name" value="Cu-oxidase_fam"/>
</dbReference>
<dbReference type="PROSITE" id="PS00079">
    <property type="entry name" value="MULTICOPPER_OXIDASE1"/>
    <property type="match status" value="2"/>
</dbReference>
<dbReference type="InterPro" id="IPR008972">
    <property type="entry name" value="Cupredoxin"/>
</dbReference>
<dbReference type="InterPro" id="IPR011707">
    <property type="entry name" value="Cu-oxidase-like_N"/>
</dbReference>
<keyword evidence="5" id="KW-0732">Signal</keyword>
<feature type="domain" description="Plastocyanin-like" evidence="8">
    <location>
        <begin position="27"/>
        <end position="141"/>
    </location>
</feature>
<reference evidence="9" key="1">
    <citation type="submission" date="2022-07" db="EMBL/GenBank/DDBJ databases">
        <title>Phylogenomic reconstructions and comparative analyses of Kickxellomycotina fungi.</title>
        <authorList>
            <person name="Reynolds N.K."/>
            <person name="Stajich J.E."/>
            <person name="Barry K."/>
            <person name="Grigoriev I.V."/>
            <person name="Crous P."/>
            <person name="Smith M.E."/>
        </authorList>
    </citation>
    <scope>NUCLEOTIDE SEQUENCE</scope>
    <source>
        <strain evidence="9">NBRC 105414</strain>
    </source>
</reference>
<dbReference type="SUPFAM" id="SSF49503">
    <property type="entry name" value="Cupredoxins"/>
    <property type="match status" value="3"/>
</dbReference>
<gene>
    <name evidence="9" type="primary">FET3_9</name>
    <name evidence="9" type="ORF">H4R18_004938</name>
</gene>
<name>A0A9W8H4Q2_9FUNG</name>
<feature type="domain" description="Plastocyanin-like" evidence="6">
    <location>
        <begin position="149"/>
        <end position="280"/>
    </location>
</feature>
<evidence type="ECO:0000256" key="5">
    <source>
        <dbReference type="SAM" id="SignalP"/>
    </source>
</evidence>
<accession>A0A9W8H4Q2</accession>
<keyword evidence="3" id="KW-0560">Oxidoreductase</keyword>
<proteinExistence type="inferred from homology"/>
<evidence type="ECO:0000259" key="6">
    <source>
        <dbReference type="Pfam" id="PF00394"/>
    </source>
</evidence>
<feature type="domain" description="Plastocyanin-like" evidence="7">
    <location>
        <begin position="382"/>
        <end position="493"/>
    </location>
</feature>
<dbReference type="InterPro" id="IPR002355">
    <property type="entry name" value="Cu_oxidase_Cu_BS"/>
</dbReference>
<sequence length="542" mass="60806">MRAHWATVCLALASAALAGRVVLDWDITYVDANPDGQGGRRMIGVNGKWPPPTVEVALGDILVVNAHNSLDEPTSLHMHGFFQNGTNYYDGAAGVTECGIAPNSSYSYTVNVTQTGTYWIHSHFMAQYVDGLRAPLISRPPREHYDYDEDLVVMLEAWYRRESRDIHDQLLSTSQAVRDAPFRPYMLVNSAGGPDLNRTTLRFQPGKRYRLRLLNVSGTGMVRFGIEDHDLQVIEVDGVDTEPKTVNSVQLSVGQRTSVLVTAKPTADRNYVYHADIFTDIQSGVARATLPFSSIVEYSPQAPLLNDTATNSTVGWDFFQDIDLVPIDKVPGPGVHKWVPLEVHTSIFDDRREHLAFNNRTYELPVVPSLTTALTTGYQAYYPDVYGFKSYPIILDKLEDVEIAVFNKDVNSHPFHMHGHNFFIMVRGTNDDNPANRLTANDQYPMRRDTITIPPNQHAIVRFRADNPGVWLFHCHMEFHNEQGLALTFIEAPFRLVNNTTLPAQYKRNCDLMGIPNEGNAMGRQGLDMANEPRGPFPLSGF</sequence>
<dbReference type="Pfam" id="PF00394">
    <property type="entry name" value="Cu-oxidase"/>
    <property type="match status" value="1"/>
</dbReference>
<evidence type="ECO:0000313" key="9">
    <source>
        <dbReference type="EMBL" id="KAJ2777841.1"/>
    </source>
</evidence>
<evidence type="ECO:0000259" key="8">
    <source>
        <dbReference type="Pfam" id="PF07732"/>
    </source>
</evidence>
<dbReference type="Proteomes" id="UP001140217">
    <property type="component" value="Unassembled WGS sequence"/>
</dbReference>
<dbReference type="AlphaFoldDB" id="A0A9W8H4Q2"/>
<evidence type="ECO:0000256" key="3">
    <source>
        <dbReference type="ARBA" id="ARBA00023002"/>
    </source>
</evidence>
<dbReference type="OrthoDB" id="2121828at2759"/>
<dbReference type="GO" id="GO:0016491">
    <property type="term" value="F:oxidoreductase activity"/>
    <property type="evidence" value="ECO:0007669"/>
    <property type="project" value="UniProtKB-KW"/>
</dbReference>
<keyword evidence="10" id="KW-1185">Reference proteome</keyword>
<dbReference type="GO" id="GO:0005507">
    <property type="term" value="F:copper ion binding"/>
    <property type="evidence" value="ECO:0007669"/>
    <property type="project" value="InterPro"/>
</dbReference>
<evidence type="ECO:0000256" key="4">
    <source>
        <dbReference type="ARBA" id="ARBA00023008"/>
    </source>
</evidence>
<dbReference type="InterPro" id="IPR011706">
    <property type="entry name" value="Cu-oxidase_C"/>
</dbReference>
<dbReference type="CDD" id="cd13851">
    <property type="entry name" value="CuRO_1_Fet3p"/>
    <property type="match status" value="1"/>
</dbReference>
<dbReference type="Pfam" id="PF07732">
    <property type="entry name" value="Cu-oxidase_3"/>
    <property type="match status" value="1"/>
</dbReference>
<protein>
    <submittedName>
        <fullName evidence="9">Ferroxidase fet3</fullName>
    </submittedName>
</protein>
<comment type="caution">
    <text evidence="9">The sequence shown here is derived from an EMBL/GenBank/DDBJ whole genome shotgun (WGS) entry which is preliminary data.</text>
</comment>
<comment type="similarity">
    <text evidence="1">Belongs to the multicopper oxidase family.</text>
</comment>
<evidence type="ECO:0000259" key="7">
    <source>
        <dbReference type="Pfam" id="PF07731"/>
    </source>
</evidence>
<evidence type="ECO:0000313" key="10">
    <source>
        <dbReference type="Proteomes" id="UP001140217"/>
    </source>
</evidence>
<dbReference type="Gene3D" id="2.60.40.420">
    <property type="entry name" value="Cupredoxins - blue copper proteins"/>
    <property type="match status" value="3"/>
</dbReference>